<protein>
    <recommendedName>
        <fullName evidence="13">Arginine biosynthesis bifunctional protein ArgJ</fullName>
    </recommendedName>
    <domain>
        <recommendedName>
            <fullName evidence="13">Glutamate N-acetyltransferase</fullName>
            <ecNumber evidence="13">2.3.1.35</ecNumber>
        </recommendedName>
        <alternativeName>
            <fullName evidence="13">Ornithine acetyltransferase</fullName>
            <shortName evidence="13">OATase</shortName>
        </alternativeName>
        <alternativeName>
            <fullName evidence="13">Ornithine transacetylase</fullName>
        </alternativeName>
    </domain>
    <domain>
        <recommendedName>
            <fullName evidence="13">Amino-acid acetyltransferase</fullName>
            <ecNumber evidence="13">2.3.1.1</ecNumber>
        </recommendedName>
        <alternativeName>
            <fullName evidence="13">N-acetylglutamate synthase</fullName>
            <shortName evidence="13">AGSase</shortName>
        </alternativeName>
    </domain>
    <component>
        <recommendedName>
            <fullName evidence="13">Arginine biosynthesis bifunctional protein ArgJ alpha chain</fullName>
        </recommendedName>
    </component>
    <component>
        <recommendedName>
            <fullName evidence="13">Arginine biosynthesis bifunctional protein ArgJ beta chain</fullName>
        </recommendedName>
    </component>
</protein>
<accession>A0A3E3DY33</accession>
<keyword evidence="9 13" id="KW-0012">Acyltransferase</keyword>
<evidence type="ECO:0000256" key="8">
    <source>
        <dbReference type="ARBA" id="ARBA00023268"/>
    </source>
</evidence>
<dbReference type="InterPro" id="IPR016117">
    <property type="entry name" value="ArgJ-like_dom_sf"/>
</dbReference>
<dbReference type="EC" id="2.3.1.1" evidence="13"/>
<feature type="site" description="Cleavage; by autolysis" evidence="13">
    <location>
        <begin position="188"/>
        <end position="189"/>
    </location>
</feature>
<keyword evidence="13" id="KW-0963">Cytoplasm</keyword>
<evidence type="ECO:0000256" key="13">
    <source>
        <dbReference type="HAMAP-Rule" id="MF_01106"/>
    </source>
</evidence>
<evidence type="ECO:0000313" key="14">
    <source>
        <dbReference type="EMBL" id="RGD74201.1"/>
    </source>
</evidence>
<dbReference type="EMBL" id="QUSM01000003">
    <property type="protein sequence ID" value="RGD74201.1"/>
    <property type="molecule type" value="Genomic_DNA"/>
</dbReference>
<comment type="catalytic activity">
    <reaction evidence="11 13">
        <text>N(2)-acetyl-L-ornithine + L-glutamate = N-acetyl-L-glutamate + L-ornithine</text>
        <dbReference type="Rhea" id="RHEA:15349"/>
        <dbReference type="ChEBI" id="CHEBI:29985"/>
        <dbReference type="ChEBI" id="CHEBI:44337"/>
        <dbReference type="ChEBI" id="CHEBI:46911"/>
        <dbReference type="ChEBI" id="CHEBI:57805"/>
        <dbReference type="EC" id="2.3.1.35"/>
    </reaction>
</comment>
<dbReference type="PANTHER" id="PTHR23100">
    <property type="entry name" value="ARGININE BIOSYNTHESIS BIFUNCTIONAL PROTEIN ARGJ"/>
    <property type="match status" value="1"/>
</dbReference>
<comment type="catalytic activity">
    <reaction evidence="10 13">
        <text>L-glutamate + acetyl-CoA = N-acetyl-L-glutamate + CoA + H(+)</text>
        <dbReference type="Rhea" id="RHEA:24292"/>
        <dbReference type="ChEBI" id="CHEBI:15378"/>
        <dbReference type="ChEBI" id="CHEBI:29985"/>
        <dbReference type="ChEBI" id="CHEBI:44337"/>
        <dbReference type="ChEBI" id="CHEBI:57287"/>
        <dbReference type="ChEBI" id="CHEBI:57288"/>
        <dbReference type="EC" id="2.3.1.1"/>
    </reaction>
</comment>
<dbReference type="InterPro" id="IPR042195">
    <property type="entry name" value="ArgJ_beta_C"/>
</dbReference>
<dbReference type="FunFam" id="3.30.2330.10:FF:000001">
    <property type="entry name" value="Arginine biosynthesis bifunctional protein ArgJ, mitochondrial"/>
    <property type="match status" value="1"/>
</dbReference>
<dbReference type="HAMAP" id="MF_01106">
    <property type="entry name" value="ArgJ"/>
    <property type="match status" value="1"/>
</dbReference>
<comment type="similarity">
    <text evidence="2 13">Belongs to the ArgJ family.</text>
</comment>
<dbReference type="UniPathway" id="UPA00068">
    <property type="reaction ID" value="UER00106"/>
</dbReference>
<evidence type="ECO:0000256" key="4">
    <source>
        <dbReference type="ARBA" id="ARBA00022571"/>
    </source>
</evidence>
<dbReference type="AlphaFoldDB" id="A0A3E3DY33"/>
<gene>
    <name evidence="13 14" type="primary">argJ</name>
    <name evidence="14" type="ORF">DW687_05395</name>
</gene>
<feature type="binding site" evidence="13">
    <location>
        <position position="406"/>
    </location>
    <ligand>
        <name>substrate</name>
    </ligand>
</feature>
<dbReference type="FunFam" id="3.60.70.12:FF:000001">
    <property type="entry name" value="Arginine biosynthesis bifunctional protein ArgJ, chloroplastic"/>
    <property type="match status" value="1"/>
</dbReference>
<dbReference type="SUPFAM" id="SSF56266">
    <property type="entry name" value="DmpA/ArgJ-like"/>
    <property type="match status" value="1"/>
</dbReference>
<sequence length="406" mass="44060">MKTEKGCVVAPKGFYAAGKSTGLKRKRKDMSLIYSEKPCNVAAVFTTNEVKASSVLHNMELYNKGKKARAIIINSGNANACTGEEGLNNTYKMAEETAACLALKPEDVYVNSTGVIGVQLPMDTIIMGIREVSLALDDDIVSGINCAEGILTTDTFIKDKAVEIIIDDKKVKIGGIAKGSGMIHPNMATMLSFITTDVNIDDATFKELLKEIADDTYNMISVDGDTSTNDSVIALANGMAGNELLTKEHKDYNVFKDAFTFVCKHLATQIVKDGEGATKFMAVNVLNADTKENAKKIAKSIIGSSLVKTAFFGEDANWGRILCAAGYSGVKFNPNIVTLSFKSAKGEIELYKDGIALDFDEEKALEILQQVELEIDINMNMGNEKATAWGCDLSYEYVKINGEYRS</sequence>
<keyword evidence="6 13" id="KW-0808">Transferase</keyword>
<dbReference type="RefSeq" id="WP_117532038.1">
    <property type="nucleotide sequence ID" value="NZ_JANJZK010000013.1"/>
</dbReference>
<comment type="pathway">
    <text evidence="13">Amino-acid biosynthesis; L-arginine biosynthesis; L-ornithine and N-acetyl-L-glutamate from L-glutamate and N(2)-acetyl-L-ornithine (cyclic): step 1/1.</text>
</comment>
<dbReference type="GO" id="GO:0004358">
    <property type="term" value="F:L-glutamate N-acetyltransferase activity, acting on acetyl-L-ornithine as donor"/>
    <property type="evidence" value="ECO:0007669"/>
    <property type="project" value="UniProtKB-UniRule"/>
</dbReference>
<feature type="binding site" evidence="13">
    <location>
        <position position="189"/>
    </location>
    <ligand>
        <name>substrate</name>
    </ligand>
</feature>
<reference evidence="14 15" key="1">
    <citation type="submission" date="2018-08" db="EMBL/GenBank/DDBJ databases">
        <title>A genome reference for cultivated species of the human gut microbiota.</title>
        <authorList>
            <person name="Zou Y."/>
            <person name="Xue W."/>
            <person name="Luo G."/>
        </authorList>
    </citation>
    <scope>NUCLEOTIDE SEQUENCE [LARGE SCALE GENOMIC DNA]</scope>
    <source>
        <strain evidence="14 15">AM25-6</strain>
    </source>
</reference>
<evidence type="ECO:0000256" key="2">
    <source>
        <dbReference type="ARBA" id="ARBA00006774"/>
    </source>
</evidence>
<evidence type="ECO:0000256" key="9">
    <source>
        <dbReference type="ARBA" id="ARBA00023315"/>
    </source>
</evidence>
<feature type="site" description="Involved in the stabilization of negative charge on the oxyanion by the formation of the oxyanion hole" evidence="13">
    <location>
        <position position="114"/>
    </location>
</feature>
<dbReference type="Pfam" id="PF01960">
    <property type="entry name" value="ArgJ"/>
    <property type="match status" value="1"/>
</dbReference>
<dbReference type="NCBIfam" id="NF003802">
    <property type="entry name" value="PRK05388.1"/>
    <property type="match status" value="1"/>
</dbReference>
<comment type="function">
    <text evidence="12 13">Catalyzes two activities which are involved in the cyclic version of arginine biosynthesis: the synthesis of N-acetylglutamate from glutamate and acetyl-CoA as the acetyl donor, and of ornithine by transacetylation between N(2)-acetylornithine and glutamate.</text>
</comment>
<keyword evidence="7 13" id="KW-0068">Autocatalytic cleavage</keyword>
<dbReference type="Proteomes" id="UP000261212">
    <property type="component" value="Unassembled WGS sequence"/>
</dbReference>
<name>A0A3E3DY33_9FIRM</name>
<organism evidence="14 15">
    <name type="scientific">Anaerofustis stercorihominis</name>
    <dbReference type="NCBI Taxonomy" id="214853"/>
    <lineage>
        <taxon>Bacteria</taxon>
        <taxon>Bacillati</taxon>
        <taxon>Bacillota</taxon>
        <taxon>Clostridia</taxon>
        <taxon>Eubacteriales</taxon>
        <taxon>Eubacteriaceae</taxon>
        <taxon>Anaerofustis</taxon>
    </lineage>
</organism>
<keyword evidence="5 13" id="KW-0028">Amino-acid biosynthesis</keyword>
<comment type="subunit">
    <text evidence="3 13">Heterotetramer of two alpha and two beta chains.</text>
</comment>
<evidence type="ECO:0000256" key="3">
    <source>
        <dbReference type="ARBA" id="ARBA00011475"/>
    </source>
</evidence>
<dbReference type="Gene3D" id="3.10.20.340">
    <property type="entry name" value="ArgJ beta chain, C-terminal domain"/>
    <property type="match status" value="1"/>
</dbReference>
<proteinExistence type="inferred from homology"/>
<evidence type="ECO:0000256" key="11">
    <source>
        <dbReference type="ARBA" id="ARBA00049439"/>
    </source>
</evidence>
<dbReference type="GO" id="GO:0005737">
    <property type="term" value="C:cytoplasm"/>
    <property type="evidence" value="ECO:0007669"/>
    <property type="project" value="UniProtKB-SubCell"/>
</dbReference>
<evidence type="ECO:0000256" key="5">
    <source>
        <dbReference type="ARBA" id="ARBA00022605"/>
    </source>
</evidence>
<comment type="subcellular location">
    <subcellularLocation>
        <location evidence="1 13">Cytoplasm</location>
    </subcellularLocation>
</comment>
<dbReference type="NCBIfam" id="TIGR00120">
    <property type="entry name" value="ArgJ"/>
    <property type="match status" value="1"/>
</dbReference>
<dbReference type="CDD" id="cd02152">
    <property type="entry name" value="OAT"/>
    <property type="match status" value="1"/>
</dbReference>
<feature type="binding site" evidence="13">
    <location>
        <position position="401"/>
    </location>
    <ligand>
        <name>substrate</name>
    </ligand>
</feature>
<feature type="binding site" evidence="13">
    <location>
        <position position="275"/>
    </location>
    <ligand>
        <name>substrate</name>
    </ligand>
</feature>
<feature type="chain" id="PRO_5023380417" description="Arginine biosynthesis bifunctional protein ArgJ beta chain" evidence="13">
    <location>
        <begin position="189"/>
        <end position="406"/>
    </location>
</feature>
<comment type="caution">
    <text evidence="14">The sequence shown here is derived from an EMBL/GenBank/DDBJ whole genome shotgun (WGS) entry which is preliminary data.</text>
</comment>
<feature type="binding site" evidence="13">
    <location>
        <position position="178"/>
    </location>
    <ligand>
        <name>substrate</name>
    </ligand>
</feature>
<dbReference type="Gene3D" id="3.30.2330.10">
    <property type="entry name" value="arginine biosynthesis bifunctional protein suprefamily"/>
    <property type="match status" value="1"/>
</dbReference>
<evidence type="ECO:0000256" key="6">
    <source>
        <dbReference type="ARBA" id="ARBA00022679"/>
    </source>
</evidence>
<dbReference type="EC" id="2.3.1.35" evidence="13"/>
<feature type="binding site" evidence="13">
    <location>
        <position position="152"/>
    </location>
    <ligand>
        <name>substrate</name>
    </ligand>
</feature>
<feature type="chain" id="PRO_5023380418" description="Arginine biosynthesis bifunctional protein ArgJ alpha chain" evidence="13">
    <location>
        <begin position="1"/>
        <end position="188"/>
    </location>
</feature>
<dbReference type="PANTHER" id="PTHR23100:SF0">
    <property type="entry name" value="ARGININE BIOSYNTHESIS BIFUNCTIONAL PROTEIN ARGJ, MITOCHONDRIAL"/>
    <property type="match status" value="1"/>
</dbReference>
<dbReference type="InterPro" id="IPR002813">
    <property type="entry name" value="Arg_biosynth_ArgJ"/>
</dbReference>
<dbReference type="FunFam" id="3.10.20.340:FF:000001">
    <property type="entry name" value="Arginine biosynthesis bifunctional protein ArgJ, chloroplastic"/>
    <property type="match status" value="1"/>
</dbReference>
<feature type="active site" description="Nucleophile" evidence="13">
    <location>
        <position position="189"/>
    </location>
</feature>
<dbReference type="Gene3D" id="3.60.70.12">
    <property type="entry name" value="L-amino peptidase D-ALA esterase/amidase"/>
    <property type="match status" value="1"/>
</dbReference>
<dbReference type="GO" id="GO:0006526">
    <property type="term" value="P:L-arginine biosynthetic process"/>
    <property type="evidence" value="ECO:0007669"/>
    <property type="project" value="UniProtKB-UniRule"/>
</dbReference>
<keyword evidence="8 13" id="KW-0511">Multifunctional enzyme</keyword>
<feature type="site" description="Involved in the stabilization of negative charge on the oxyanion by the formation of the oxyanion hole" evidence="13">
    <location>
        <position position="113"/>
    </location>
</feature>
<evidence type="ECO:0000256" key="10">
    <source>
        <dbReference type="ARBA" id="ARBA00048372"/>
    </source>
</evidence>
<evidence type="ECO:0000256" key="7">
    <source>
        <dbReference type="ARBA" id="ARBA00022813"/>
    </source>
</evidence>
<keyword evidence="4 13" id="KW-0055">Arginine biosynthesis</keyword>
<dbReference type="GO" id="GO:0006592">
    <property type="term" value="P:ornithine biosynthetic process"/>
    <property type="evidence" value="ECO:0007669"/>
    <property type="project" value="TreeGrafter"/>
</dbReference>
<comment type="pathway">
    <text evidence="13">Amino-acid biosynthesis; L-arginine biosynthesis; N(2)-acetyl-L-ornithine from L-glutamate: step 1/4.</text>
</comment>
<evidence type="ECO:0000313" key="15">
    <source>
        <dbReference type="Proteomes" id="UP000261212"/>
    </source>
</evidence>
<evidence type="ECO:0000256" key="1">
    <source>
        <dbReference type="ARBA" id="ARBA00004496"/>
    </source>
</evidence>
<dbReference type="GO" id="GO:0004042">
    <property type="term" value="F:L-glutamate N-acetyltransferase activity"/>
    <property type="evidence" value="ECO:0007669"/>
    <property type="project" value="UniProtKB-UniRule"/>
</dbReference>
<evidence type="ECO:0000256" key="12">
    <source>
        <dbReference type="ARBA" id="ARBA00054976"/>
    </source>
</evidence>